<evidence type="ECO:0000313" key="1">
    <source>
        <dbReference type="EMBL" id="EKN62827.1"/>
    </source>
</evidence>
<proteinExistence type="predicted"/>
<dbReference type="RefSeq" id="WP_003333341.1">
    <property type="nucleotide sequence ID" value="NZ_AJLR01000152.1"/>
</dbReference>
<name>K6CRE4_SCHAZ</name>
<protein>
    <submittedName>
        <fullName evidence="1">Uncharacterized protein</fullName>
    </submittedName>
</protein>
<organism evidence="1 2">
    <name type="scientific">Schinkia azotoformans LMG 9581</name>
    <dbReference type="NCBI Taxonomy" id="1131731"/>
    <lineage>
        <taxon>Bacteria</taxon>
        <taxon>Bacillati</taxon>
        <taxon>Bacillota</taxon>
        <taxon>Bacilli</taxon>
        <taxon>Bacillales</taxon>
        <taxon>Bacillaceae</taxon>
        <taxon>Calidifontibacillus/Schinkia group</taxon>
        <taxon>Schinkia</taxon>
    </lineage>
</organism>
<dbReference type="PATRIC" id="fig|1131731.3.peg.4176"/>
<sequence length="111" mass="12996">MNSKYSKSIELYGKCIGNLEISPFESVDLLHRRSDLERVVHELTEDQKMKLSEYDLKLIDNAKIMSEHIQKAYDFSVSDHPLSEWWWHLDLVANGKSPFNLNVELESDEVK</sequence>
<reference evidence="1 2" key="1">
    <citation type="journal article" date="2012" name="Front. Microbiol.">
        <title>Redundancy and modularity in membrane-associated dissimilatory nitrate reduction in Bacillus.</title>
        <authorList>
            <person name="Heylen K."/>
            <person name="Keltjens J."/>
        </authorList>
    </citation>
    <scope>NUCLEOTIDE SEQUENCE [LARGE SCALE GENOMIC DNA]</scope>
    <source>
        <strain evidence="1 2">LMG 9581</strain>
    </source>
</reference>
<keyword evidence="2" id="KW-1185">Reference proteome</keyword>
<evidence type="ECO:0000313" key="2">
    <source>
        <dbReference type="Proteomes" id="UP000006315"/>
    </source>
</evidence>
<dbReference type="AlphaFoldDB" id="K6CRE4"/>
<accession>K6CRE4</accession>
<dbReference type="Proteomes" id="UP000006315">
    <property type="component" value="Unassembled WGS sequence"/>
</dbReference>
<comment type="caution">
    <text evidence="1">The sequence shown here is derived from an EMBL/GenBank/DDBJ whole genome shotgun (WGS) entry which is preliminary data.</text>
</comment>
<dbReference type="EMBL" id="AJLR01000152">
    <property type="protein sequence ID" value="EKN62827.1"/>
    <property type="molecule type" value="Genomic_DNA"/>
</dbReference>
<gene>
    <name evidence="1" type="ORF">BAZO_20458</name>
</gene>